<dbReference type="OrthoDB" id="9786494at2"/>
<dbReference type="RefSeq" id="WP_036883440.1">
    <property type="nucleotide sequence ID" value="NZ_JQZW01000008.1"/>
</dbReference>
<dbReference type="Proteomes" id="UP000030134">
    <property type="component" value="Unassembled WGS sequence"/>
</dbReference>
<dbReference type="SUPFAM" id="SSF53335">
    <property type="entry name" value="S-adenosyl-L-methionine-dependent methyltransferases"/>
    <property type="match status" value="1"/>
</dbReference>
<organism evidence="2 3">
    <name type="scientific">Porphyromonas gingivicanis</name>
    <dbReference type="NCBI Taxonomy" id="266762"/>
    <lineage>
        <taxon>Bacteria</taxon>
        <taxon>Pseudomonadati</taxon>
        <taxon>Bacteroidota</taxon>
        <taxon>Bacteroidia</taxon>
        <taxon>Bacteroidales</taxon>
        <taxon>Porphyromonadaceae</taxon>
        <taxon>Porphyromonas</taxon>
    </lineage>
</organism>
<name>A0A0A2G6A1_9PORP</name>
<proteinExistence type="predicted"/>
<dbReference type="NCBIfam" id="NF033855">
    <property type="entry name" value="tRNA_MNMC2"/>
    <property type="match status" value="1"/>
</dbReference>
<dbReference type="GO" id="GO:0016645">
    <property type="term" value="F:oxidoreductase activity, acting on the CH-NH group of donors"/>
    <property type="evidence" value="ECO:0007669"/>
    <property type="project" value="InterPro"/>
</dbReference>
<sequence>MAMQRTLLKTEDGSFTVQDNRTGETYHSLHGAVNESLHIYIQYGLHHWIEQHSDKRRMTILEMGFGTGLNALLALYEAQRMGLEILYHTYELYPLEQGEYSSLSYPSLNDYYSTSTDRYLQELHTLSWDEPHLVEPSFLLYKHHIDFVDASLPKCVDVVFFDAFSPNVEPLLWTPEVFAKLYNLQAPGGILTTYCAKGIVRRALQEAGYVVERLSGPIGKREVLRASKPYSSEVTL</sequence>
<dbReference type="InterPro" id="IPR047785">
    <property type="entry name" value="tRNA_MNMC2"/>
</dbReference>
<dbReference type="eggNOG" id="COG4121">
    <property type="taxonomic scope" value="Bacteria"/>
</dbReference>
<comment type="caution">
    <text evidence="2">The sequence shown here is derived from an EMBL/GenBank/DDBJ whole genome shotgun (WGS) entry which is preliminary data.</text>
</comment>
<dbReference type="AlphaFoldDB" id="A0A0A2G6A1"/>
<dbReference type="InterPro" id="IPR008471">
    <property type="entry name" value="MnmC-like_methylTransf"/>
</dbReference>
<evidence type="ECO:0000313" key="3">
    <source>
        <dbReference type="Proteomes" id="UP000030134"/>
    </source>
</evidence>
<evidence type="ECO:0000259" key="1">
    <source>
        <dbReference type="Pfam" id="PF05430"/>
    </source>
</evidence>
<keyword evidence="3" id="KW-1185">Reference proteome</keyword>
<dbReference type="GO" id="GO:0004808">
    <property type="term" value="F:tRNA (5-methylaminomethyl-2-thiouridylate)(34)-methyltransferase activity"/>
    <property type="evidence" value="ECO:0007669"/>
    <property type="project" value="InterPro"/>
</dbReference>
<dbReference type="STRING" id="266762.HQ36_03270"/>
<gene>
    <name evidence="2" type="ORF">HQ36_03270</name>
</gene>
<protein>
    <recommendedName>
        <fullName evidence="1">MnmC-like methyltransferase domain-containing protein</fullName>
    </recommendedName>
</protein>
<dbReference type="PANTHER" id="PTHR39963">
    <property type="entry name" value="SLL0983 PROTEIN"/>
    <property type="match status" value="1"/>
</dbReference>
<dbReference type="EMBL" id="JQZW01000008">
    <property type="protein sequence ID" value="KGN97962.1"/>
    <property type="molecule type" value="Genomic_DNA"/>
</dbReference>
<dbReference type="Pfam" id="PF05430">
    <property type="entry name" value="Methyltransf_30"/>
    <property type="match status" value="1"/>
</dbReference>
<evidence type="ECO:0000313" key="2">
    <source>
        <dbReference type="EMBL" id="KGN97962.1"/>
    </source>
</evidence>
<reference evidence="2 3" key="1">
    <citation type="submission" date="2014-08" db="EMBL/GenBank/DDBJ databases">
        <title>Porphyromonas gingivicanis strain:COT-022_OH1391 Genome sequencing.</title>
        <authorList>
            <person name="Wallis C."/>
            <person name="Deusch O."/>
            <person name="O'Flynn C."/>
            <person name="Davis I."/>
            <person name="Jospin G."/>
            <person name="Darling A.E."/>
            <person name="Coil D.A."/>
            <person name="Alexiev A."/>
            <person name="Horsfall A."/>
            <person name="Kirkwood N."/>
            <person name="Harris S."/>
            <person name="Eisen J.A."/>
        </authorList>
    </citation>
    <scope>NUCLEOTIDE SEQUENCE [LARGE SCALE GENOMIC DNA]</scope>
    <source>
        <strain evidence="3">COT-022 OH1391</strain>
    </source>
</reference>
<dbReference type="InterPro" id="IPR029063">
    <property type="entry name" value="SAM-dependent_MTases_sf"/>
</dbReference>
<dbReference type="Gene3D" id="3.40.50.150">
    <property type="entry name" value="Vaccinia Virus protein VP39"/>
    <property type="match status" value="1"/>
</dbReference>
<feature type="domain" description="MnmC-like methyltransferase" evidence="1">
    <location>
        <begin position="152"/>
        <end position="229"/>
    </location>
</feature>
<dbReference type="PANTHER" id="PTHR39963:SF1">
    <property type="entry name" value="MNMC-LIKE METHYLTRANSFERASE DOMAIN-CONTAINING PROTEIN"/>
    <property type="match status" value="1"/>
</dbReference>
<accession>A0A0A2G6A1</accession>